<dbReference type="Pfam" id="PF00132">
    <property type="entry name" value="Hexapep"/>
    <property type="match status" value="1"/>
</dbReference>
<dbReference type="InterPro" id="IPR039369">
    <property type="entry name" value="LacA-like"/>
</dbReference>
<dbReference type="Proteomes" id="UP000093954">
    <property type="component" value="Unassembled WGS sequence"/>
</dbReference>
<dbReference type="FunFam" id="2.160.10.10:FF:000025">
    <property type="entry name" value="Hexapeptide-repeat containing-acetyltransferase"/>
    <property type="match status" value="1"/>
</dbReference>
<dbReference type="Gene3D" id="2.160.10.10">
    <property type="entry name" value="Hexapeptide repeat proteins"/>
    <property type="match status" value="1"/>
</dbReference>
<dbReference type="AlphaFoldDB" id="A0A1A6ARL7"/>
<keyword evidence="8" id="KW-1185">Reference proteome</keyword>
<dbReference type="PROSITE" id="PS00101">
    <property type="entry name" value="HEXAPEP_TRANSFERASES"/>
    <property type="match status" value="1"/>
</dbReference>
<comment type="caution">
    <text evidence="7">The sequence shown here is derived from an EMBL/GenBank/DDBJ whole genome shotgun (WGS) entry which is preliminary data.</text>
</comment>
<keyword evidence="4 5" id="KW-0012">Acyltransferase</keyword>
<dbReference type="InterPro" id="IPR018357">
    <property type="entry name" value="Hexapep_transf_CS"/>
</dbReference>
<evidence type="ECO:0000256" key="5">
    <source>
        <dbReference type="RuleBase" id="RU367021"/>
    </source>
</evidence>
<dbReference type="EMBL" id="LROS01000023">
    <property type="protein sequence ID" value="OBR92683.1"/>
    <property type="molecule type" value="Genomic_DNA"/>
</dbReference>
<feature type="domain" description="Maltose/galactoside acetyltransferase" evidence="6">
    <location>
        <begin position="28"/>
        <end position="83"/>
    </location>
</feature>
<evidence type="ECO:0000256" key="2">
    <source>
        <dbReference type="ARBA" id="ARBA00022679"/>
    </source>
</evidence>
<dbReference type="PANTHER" id="PTHR43017">
    <property type="entry name" value="GALACTOSIDE O-ACETYLTRANSFERASE"/>
    <property type="match status" value="1"/>
</dbReference>
<dbReference type="EC" id="2.3.1.-" evidence="5"/>
<dbReference type="SMART" id="SM01266">
    <property type="entry name" value="Mac"/>
    <property type="match status" value="1"/>
</dbReference>
<keyword evidence="3" id="KW-0677">Repeat</keyword>
<dbReference type="GO" id="GO:0008870">
    <property type="term" value="F:galactoside O-acetyltransferase activity"/>
    <property type="evidence" value="ECO:0007669"/>
    <property type="project" value="TreeGrafter"/>
</dbReference>
<gene>
    <name evidence="7" type="primary">lacA_2</name>
    <name evidence="7" type="ORF">CLRAG_23890</name>
</gene>
<dbReference type="CDD" id="cd03357">
    <property type="entry name" value="LbH_MAT_GAT"/>
    <property type="match status" value="1"/>
</dbReference>
<dbReference type="InterPro" id="IPR001451">
    <property type="entry name" value="Hexapep"/>
</dbReference>
<dbReference type="PANTHER" id="PTHR43017:SF1">
    <property type="entry name" value="ACETYLTRANSFERASE YJL218W-RELATED"/>
    <property type="match status" value="1"/>
</dbReference>
<sequence>MVLKADLAYKNLNTNSNLKGTNRIMDFTEIMKQNKEYFSKHTDVQSKLQQKAKELCWKYNQTGPSEEEKRSSILKELLGTYNPLTFIEPSFHCDYGFNIHTHGLTVINYNCVILDTSPVYIGANAFIAPGVCLACSGHAILPRQRAEGIGTSKPITIEDDVWIGANAAVCGGVTIGKGSVIGAGSVVNKDIPAGVIAVGNPCKVLRRITEKDIINLSYE</sequence>
<evidence type="ECO:0000313" key="7">
    <source>
        <dbReference type="EMBL" id="OBR92683.1"/>
    </source>
</evidence>
<dbReference type="InterPro" id="IPR024688">
    <property type="entry name" value="Mac_dom"/>
</dbReference>
<evidence type="ECO:0000313" key="8">
    <source>
        <dbReference type="Proteomes" id="UP000093954"/>
    </source>
</evidence>
<reference evidence="7 8" key="1">
    <citation type="journal article" date="2012" name="Front. Microbiol.">
        <title>Draft Genome Sequence of the Virulent Strain 01-B526 of the Fish Pathogen Aeromonas salmonicida.</title>
        <authorList>
            <person name="Charette S.J."/>
            <person name="Brochu F."/>
            <person name="Boyle B."/>
            <person name="Filion G."/>
            <person name="Tanaka K.H."/>
            <person name="Derome N."/>
        </authorList>
    </citation>
    <scope>NUCLEOTIDE SEQUENCE [LARGE SCALE GENOMIC DNA]</scope>
    <source>
        <strain evidence="7 8">P11</strain>
    </source>
</reference>
<dbReference type="SUPFAM" id="SSF51161">
    <property type="entry name" value="Trimeric LpxA-like enzymes"/>
    <property type="match status" value="1"/>
</dbReference>
<dbReference type="InterPro" id="IPR011004">
    <property type="entry name" value="Trimer_LpxA-like_sf"/>
</dbReference>
<evidence type="ECO:0000256" key="4">
    <source>
        <dbReference type="ARBA" id="ARBA00023315"/>
    </source>
</evidence>
<organism evidence="7 8">
    <name type="scientific">Clostridium ragsdalei P11</name>
    <dbReference type="NCBI Taxonomy" id="1353534"/>
    <lineage>
        <taxon>Bacteria</taxon>
        <taxon>Bacillati</taxon>
        <taxon>Bacillota</taxon>
        <taxon>Clostridia</taxon>
        <taxon>Eubacteriales</taxon>
        <taxon>Clostridiaceae</taxon>
        <taxon>Clostridium</taxon>
    </lineage>
</organism>
<dbReference type="PATRIC" id="fig|1353534.3.peg.2426"/>
<accession>A0A1A6ARL7</accession>
<comment type="similarity">
    <text evidence="1 5">Belongs to the transferase hexapeptide repeat family.</text>
</comment>
<keyword evidence="2 5" id="KW-0808">Transferase</keyword>
<evidence type="ECO:0000256" key="3">
    <source>
        <dbReference type="ARBA" id="ARBA00022737"/>
    </source>
</evidence>
<protein>
    <recommendedName>
        <fullName evidence="5">Acetyltransferase</fullName>
        <ecNumber evidence="5">2.3.1.-</ecNumber>
    </recommendedName>
</protein>
<dbReference type="Pfam" id="PF12464">
    <property type="entry name" value="Mac"/>
    <property type="match status" value="1"/>
</dbReference>
<evidence type="ECO:0000256" key="1">
    <source>
        <dbReference type="ARBA" id="ARBA00007274"/>
    </source>
</evidence>
<proteinExistence type="inferred from homology"/>
<name>A0A1A6ARL7_9CLOT</name>
<evidence type="ECO:0000259" key="6">
    <source>
        <dbReference type="SMART" id="SM01266"/>
    </source>
</evidence>